<feature type="compositionally biased region" description="Low complexity" evidence="10">
    <location>
        <begin position="1397"/>
        <end position="1414"/>
    </location>
</feature>
<evidence type="ECO:0000256" key="6">
    <source>
        <dbReference type="ARBA" id="ARBA00022833"/>
    </source>
</evidence>
<feature type="compositionally biased region" description="Basic residues" evidence="10">
    <location>
        <begin position="121"/>
        <end position="130"/>
    </location>
</feature>
<feature type="domain" description="BRCT" evidence="12">
    <location>
        <begin position="1742"/>
        <end position="1838"/>
    </location>
</feature>
<feature type="region of interest" description="Disordered" evidence="10">
    <location>
        <begin position="871"/>
        <end position="933"/>
    </location>
</feature>
<feature type="compositionally biased region" description="Pro residues" evidence="10">
    <location>
        <begin position="1611"/>
        <end position="1630"/>
    </location>
</feature>
<evidence type="ECO:0000256" key="2">
    <source>
        <dbReference type="ARBA" id="ARBA00022723"/>
    </source>
</evidence>
<dbReference type="InterPro" id="IPR036420">
    <property type="entry name" value="BRCT_dom_sf"/>
</dbReference>
<feature type="compositionally biased region" description="Polar residues" evidence="10">
    <location>
        <begin position="1062"/>
        <end position="1072"/>
    </location>
</feature>
<feature type="compositionally biased region" description="Low complexity" evidence="10">
    <location>
        <begin position="146"/>
        <end position="155"/>
    </location>
</feature>
<comment type="caution">
    <text evidence="13">The sequence shown here is derived from an EMBL/GenBank/DDBJ whole genome shotgun (WGS) entry which is preliminary data.</text>
</comment>
<feature type="region of interest" description="Disordered" evidence="10">
    <location>
        <begin position="177"/>
        <end position="228"/>
    </location>
</feature>
<feature type="compositionally biased region" description="Polar residues" evidence="10">
    <location>
        <begin position="1575"/>
        <end position="1584"/>
    </location>
</feature>
<feature type="compositionally biased region" description="Basic and acidic residues" evidence="10">
    <location>
        <begin position="1541"/>
        <end position="1568"/>
    </location>
</feature>
<dbReference type="Pfam" id="PF13923">
    <property type="entry name" value="zf-C3HC4_2"/>
    <property type="match status" value="1"/>
</dbReference>
<feature type="compositionally biased region" description="Low complexity" evidence="10">
    <location>
        <begin position="306"/>
        <end position="333"/>
    </location>
</feature>
<feature type="compositionally biased region" description="Polar residues" evidence="10">
    <location>
        <begin position="289"/>
        <end position="305"/>
    </location>
</feature>
<dbReference type="Gene3D" id="3.40.50.10190">
    <property type="entry name" value="BRCT domain"/>
    <property type="match status" value="2"/>
</dbReference>
<evidence type="ECO:0000259" key="11">
    <source>
        <dbReference type="PROSITE" id="PS50089"/>
    </source>
</evidence>
<evidence type="ECO:0000256" key="8">
    <source>
        <dbReference type="ARBA" id="ARBA00023242"/>
    </source>
</evidence>
<dbReference type="PANTHER" id="PTHR13763:SF0">
    <property type="entry name" value="BREAST CANCER TYPE 1 SUSCEPTIBILITY PROTEIN"/>
    <property type="match status" value="1"/>
</dbReference>
<evidence type="ECO:0000256" key="10">
    <source>
        <dbReference type="SAM" id="MobiDB-lite"/>
    </source>
</evidence>
<feature type="compositionally biased region" description="Pro residues" evidence="10">
    <location>
        <begin position="1073"/>
        <end position="1083"/>
    </location>
</feature>
<feature type="compositionally biased region" description="Low complexity" evidence="10">
    <location>
        <begin position="1084"/>
        <end position="1113"/>
    </location>
</feature>
<feature type="region of interest" description="Disordered" evidence="10">
    <location>
        <begin position="467"/>
        <end position="552"/>
    </location>
</feature>
<evidence type="ECO:0000313" key="14">
    <source>
        <dbReference type="Proteomes" id="UP001487740"/>
    </source>
</evidence>
<dbReference type="InterPro" id="IPR013083">
    <property type="entry name" value="Znf_RING/FYVE/PHD"/>
</dbReference>
<sequence>MEGQLNTMNTILQNMQQALKCNICLDMLNKPLTTKCGHSFCGECVHQLVAALVLAVRRVIASIKKDCCFEVTPSKYRPRPRPEAALEEDDSENEEKDEPRRGTRKRGATALYNPQVVPPRPRPRPAKRRILAANGAQELSLHSEATTTTTTTTTTEGQDSRPGELDLLDTIARDHSYSSPTKQAPLERPSVVLAPPSSRRGRGRGRGGGGGGGQAMYLGPRKIDEKNGDDLVSASQEDLVLPGEEVGGQGGVGVGQGGSLPSLGRQRAEDKVAKWLDNSREVGFRIGLTHSTSTPSNPLQSSGYPGSSLSTTAATDTPSTSAPSTGGPSTTTSAWKFFKSKVQNNTSGATHTSDSQDTYTFIPSQKTGPRQPPKNQRGRGRGRGTSVGLGRVRGRGRGATRPPEPLVSAPLQQSTPMARLKAHPPLEVSAIHPPGESVIVYAHDDDDDLPDSCPVNTLDHFDRLVADTKENNPPNHRPDAAPCLAACPAPPQASQEDKEAGLLFVTPAQDPEPPQDTEGRDASPGKDGRDRKDARPGREGRDLRGGRQAAREEALAQELLAGVEDHDLTLVTPREEEEARHRHHQQREAVLREDLSLLNLTHDNTLHNKTLPVPVMAAPAAAPGGRRRVHFNANATDGDSEKLQKPRRANTRYVPTLKQRLVDTGRPGTAAVSLKSARSAKSPGWSHIEGARKDLVPRNTSLNITGGEGLAEGRGKKGQVVSSLESLSIEDTQYDVEHLPLSQAKKERVQRLKDIVSRMCLPHKSEQRGEGQPPDTAETDRGVLGAAGGVGSGDAGGGGGDSYKAKENTKQEDMTEKTQKLTKKRHVLGNQQTDLHSTTGTTIGTHTDSILIGNKKQLKLSLQKLIPAVERKAQTTQRCHSGEKQPDTARSQKPPASQPHPNTAKRKDREKETQHEATQQLEQDTDAPPGKRAYHTLHPFRELKPQRSVCVSSPAAHSITATSGKGAVASALWSSASCDPRMTSTQQERARGGHAVVPFKAVGRLCTERCLEAGEGARMGGGGALRDLCLHTVPCEVYQVLMKYIGLLETQAPQHSVCCGKSVQQPDQHQQRQPPPPPPPPPTVTTTMTATAATTEAPPATTAATEAPKTAAASQPEGVCAAAAGSPAPAPTQAPGLRGESEPLFESEVVEGSCSSQDMALALPLGGAGLGGTHVGAGTEGRAAGASQGQEQLSEVFGLLPEALGNALARSAASQASQESVSLLAECGAVLGPGRAEQDSRVAEQAERRGGGVGRARERAGVGHRTATAAQTEVEKENVGGQPPGRPLGLRRKDPQAARPVLEDILTQRGGQEEQAPSQKASLPPTSKPVLSLDTGRGRGQRGEAAQGSEGSGAEDGTGRPAGARLSSRRRFRRIARPPSSSSSSSDSDDAPPGPTPSLTHTQAPAAATIPTQHLLDSEEMRDLERLDQNVRTRYRTPHRTSKRSPAPPPPLPPPRPASRPPPGVWWTGPAAAWPGWRTSWGRAASPSPPATPPSPDVVQATDDEEEEEKGRKTTEEEEEETQSHGSTQSEPLTTQRHNQMKAEIDALRRRKEEVMAALVKKSEEKGVQDVAASQVDSLASTCPFNEEDLVEDLEGDQDLFPSNPGGDNLPSPPLTPRQPTPPPPPPPPVSKRERTPRASLTITRSQQNKGQRKRCLVFSGLGIGGEAVHPGESADPGEAGAEEGRVAPRTLKYLQGVASGCWVVSQMWVLDSLQRGRLMPEEAYEVVDETGEDGPARSRKSHTHLLEACQVCVMPPFEDMTPEQVKELAEMAGARVVASPKGFTQDPGTFTILLLDSEREEAGREAMARHGHVAVGHNWLVDSITAHQLASLPEHLLAGPPAGVLQASRIPPALMGSQGGL</sequence>
<dbReference type="GO" id="GO:0000724">
    <property type="term" value="P:double-strand break repair via homologous recombination"/>
    <property type="evidence" value="ECO:0007669"/>
    <property type="project" value="TreeGrafter"/>
</dbReference>
<reference evidence="13 14" key="1">
    <citation type="submission" date="2023-03" db="EMBL/GenBank/DDBJ databases">
        <title>High-quality genome of Scylla paramamosain provides insights in environmental adaptation.</title>
        <authorList>
            <person name="Zhang L."/>
        </authorList>
    </citation>
    <scope>NUCLEOTIDE SEQUENCE [LARGE SCALE GENOMIC DNA]</scope>
    <source>
        <strain evidence="13">LZ_2023a</strain>
        <tissue evidence="13">Muscle</tissue>
    </source>
</reference>
<keyword evidence="7" id="KW-0234">DNA repair</keyword>
<keyword evidence="14" id="KW-1185">Reference proteome</keyword>
<feature type="compositionally biased region" description="Polar residues" evidence="10">
    <location>
        <begin position="1639"/>
        <end position="1650"/>
    </location>
</feature>
<dbReference type="Gene3D" id="3.30.40.10">
    <property type="entry name" value="Zinc/RING finger domain, C3HC4 (zinc finger)"/>
    <property type="match status" value="1"/>
</dbReference>
<organism evidence="13 14">
    <name type="scientific">Scylla paramamosain</name>
    <name type="common">Mud crab</name>
    <dbReference type="NCBI Taxonomy" id="85552"/>
    <lineage>
        <taxon>Eukaryota</taxon>
        <taxon>Metazoa</taxon>
        <taxon>Ecdysozoa</taxon>
        <taxon>Arthropoda</taxon>
        <taxon>Crustacea</taxon>
        <taxon>Multicrustacea</taxon>
        <taxon>Malacostraca</taxon>
        <taxon>Eumalacostraca</taxon>
        <taxon>Eucarida</taxon>
        <taxon>Decapoda</taxon>
        <taxon>Pleocyemata</taxon>
        <taxon>Brachyura</taxon>
        <taxon>Eubrachyura</taxon>
        <taxon>Portunoidea</taxon>
        <taxon>Portunidae</taxon>
        <taxon>Portuninae</taxon>
        <taxon>Scylla</taxon>
    </lineage>
</organism>
<protein>
    <recommendedName>
        <fullName evidence="15">RING-type E3 ubiquitin transferase BRCA1</fullName>
    </recommendedName>
</protein>
<dbReference type="InterPro" id="IPR017907">
    <property type="entry name" value="Znf_RING_CS"/>
</dbReference>
<keyword evidence="8" id="KW-0539">Nucleus</keyword>
<dbReference type="EMBL" id="JARAKH010000043">
    <property type="protein sequence ID" value="KAK8379587.1"/>
    <property type="molecule type" value="Genomic_DNA"/>
</dbReference>
<dbReference type="GO" id="GO:0070531">
    <property type="term" value="C:BRCA1-A complex"/>
    <property type="evidence" value="ECO:0007669"/>
    <property type="project" value="TreeGrafter"/>
</dbReference>
<dbReference type="GO" id="GO:0008270">
    <property type="term" value="F:zinc ion binding"/>
    <property type="evidence" value="ECO:0007669"/>
    <property type="project" value="UniProtKB-KW"/>
</dbReference>
<feature type="region of interest" description="Disordered" evidence="10">
    <location>
        <begin position="1234"/>
        <end position="1654"/>
    </location>
</feature>
<evidence type="ECO:0008006" key="15">
    <source>
        <dbReference type="Google" id="ProtNLM"/>
    </source>
</evidence>
<dbReference type="InterPro" id="IPR031099">
    <property type="entry name" value="BRCA1-associated"/>
</dbReference>
<name>A0AAW0SXJ5_SCYPA</name>
<feature type="compositionally biased region" description="Pro residues" evidence="10">
    <location>
        <begin position="1487"/>
        <end position="1496"/>
    </location>
</feature>
<feature type="compositionally biased region" description="Low complexity" evidence="10">
    <location>
        <begin position="1377"/>
        <end position="1386"/>
    </location>
</feature>
<feature type="compositionally biased region" description="Basic and acidic residues" evidence="10">
    <location>
        <begin position="905"/>
        <end position="915"/>
    </location>
</feature>
<keyword evidence="6" id="KW-0862">Zinc</keyword>
<dbReference type="GO" id="GO:0031436">
    <property type="term" value="C:BRCA1-BARD1 complex"/>
    <property type="evidence" value="ECO:0007669"/>
    <property type="project" value="TreeGrafter"/>
</dbReference>
<evidence type="ECO:0000256" key="4">
    <source>
        <dbReference type="ARBA" id="ARBA00022763"/>
    </source>
</evidence>
<dbReference type="Proteomes" id="UP001487740">
    <property type="component" value="Unassembled WGS sequence"/>
</dbReference>
<feature type="compositionally biased region" description="Polar residues" evidence="10">
    <location>
        <begin position="1315"/>
        <end position="1325"/>
    </location>
</feature>
<feature type="compositionally biased region" description="Low complexity" evidence="10">
    <location>
        <begin position="1465"/>
        <end position="1477"/>
    </location>
</feature>
<evidence type="ECO:0000256" key="3">
    <source>
        <dbReference type="ARBA" id="ARBA00022737"/>
    </source>
</evidence>
<feature type="compositionally biased region" description="Gly residues" evidence="10">
    <location>
        <begin position="245"/>
        <end position="258"/>
    </location>
</feature>
<evidence type="ECO:0000256" key="7">
    <source>
        <dbReference type="ARBA" id="ARBA00023204"/>
    </source>
</evidence>
<feature type="region of interest" description="Disordered" evidence="10">
    <location>
        <begin position="74"/>
        <end position="163"/>
    </location>
</feature>
<feature type="domain" description="RING-type" evidence="11">
    <location>
        <begin position="21"/>
        <end position="67"/>
    </location>
</feature>
<dbReference type="SUPFAM" id="SSF52113">
    <property type="entry name" value="BRCT domain"/>
    <property type="match status" value="1"/>
</dbReference>
<dbReference type="PANTHER" id="PTHR13763">
    <property type="entry name" value="BREAST CANCER TYPE 1 SUSCEPTIBILITY PROTEIN BRCA1"/>
    <property type="match status" value="1"/>
</dbReference>
<feature type="compositionally biased region" description="Polar residues" evidence="10">
    <location>
        <begin position="341"/>
        <end position="368"/>
    </location>
</feature>
<accession>A0AAW0SXJ5</accession>
<dbReference type="GO" id="GO:0045944">
    <property type="term" value="P:positive regulation of transcription by RNA polymerase II"/>
    <property type="evidence" value="ECO:0007669"/>
    <property type="project" value="TreeGrafter"/>
</dbReference>
<gene>
    <name evidence="13" type="ORF">O3P69_019500</name>
</gene>
<evidence type="ECO:0000256" key="5">
    <source>
        <dbReference type="ARBA" id="ARBA00022771"/>
    </source>
</evidence>
<feature type="region of interest" description="Disordered" evidence="10">
    <location>
        <begin position="761"/>
        <end position="823"/>
    </location>
</feature>
<feature type="compositionally biased region" description="Acidic residues" evidence="10">
    <location>
        <begin position="1586"/>
        <end position="1598"/>
    </location>
</feature>
<feature type="region of interest" description="Disordered" evidence="10">
    <location>
        <begin position="287"/>
        <end position="418"/>
    </location>
</feature>
<feature type="region of interest" description="Disordered" evidence="10">
    <location>
        <begin position="1059"/>
        <end position="1139"/>
    </location>
</feature>
<keyword evidence="2" id="KW-0479">Metal-binding</keyword>
<evidence type="ECO:0000313" key="13">
    <source>
        <dbReference type="EMBL" id="KAK8379587.1"/>
    </source>
</evidence>
<evidence type="ECO:0000256" key="1">
    <source>
        <dbReference type="ARBA" id="ARBA00004123"/>
    </source>
</evidence>
<feature type="compositionally biased region" description="Basic residues" evidence="10">
    <location>
        <begin position="1367"/>
        <end position="1376"/>
    </location>
</feature>
<proteinExistence type="predicted"/>
<evidence type="ECO:0000256" key="9">
    <source>
        <dbReference type="PROSITE-ProRule" id="PRU00175"/>
    </source>
</evidence>
<feature type="compositionally biased region" description="Polar residues" evidence="10">
    <location>
        <begin position="888"/>
        <end position="901"/>
    </location>
</feature>
<dbReference type="PROSITE" id="PS00518">
    <property type="entry name" value="ZF_RING_1"/>
    <property type="match status" value="1"/>
</dbReference>
<feature type="compositionally biased region" description="Basic and acidic residues" evidence="10">
    <location>
        <begin position="803"/>
        <end position="819"/>
    </location>
</feature>
<feature type="compositionally biased region" description="Basic and acidic residues" evidence="10">
    <location>
        <begin position="517"/>
        <end position="552"/>
    </location>
</feature>
<feature type="compositionally biased region" description="Acidic residues" evidence="10">
    <location>
        <begin position="85"/>
        <end position="96"/>
    </location>
</feature>
<dbReference type="SUPFAM" id="SSF57850">
    <property type="entry name" value="RING/U-box"/>
    <property type="match status" value="1"/>
</dbReference>
<feature type="compositionally biased region" description="Basic residues" evidence="10">
    <location>
        <begin position="1433"/>
        <end position="1443"/>
    </location>
</feature>
<feature type="compositionally biased region" description="Gly residues" evidence="10">
    <location>
        <begin position="785"/>
        <end position="801"/>
    </location>
</feature>
<dbReference type="InterPro" id="IPR001357">
    <property type="entry name" value="BRCT_dom"/>
</dbReference>
<dbReference type="InterPro" id="IPR001841">
    <property type="entry name" value="Znf_RING"/>
</dbReference>
<feature type="compositionally biased region" description="Polar residues" evidence="10">
    <location>
        <begin position="1524"/>
        <end position="1538"/>
    </location>
</feature>
<feature type="compositionally biased region" description="Low complexity" evidence="10">
    <location>
        <begin position="1121"/>
        <end position="1135"/>
    </location>
</feature>
<feature type="region of interest" description="Disordered" evidence="10">
    <location>
        <begin position="242"/>
        <end position="268"/>
    </location>
</feature>
<dbReference type="GO" id="GO:0004842">
    <property type="term" value="F:ubiquitin-protein transferase activity"/>
    <property type="evidence" value="ECO:0007669"/>
    <property type="project" value="TreeGrafter"/>
</dbReference>
<keyword evidence="3" id="KW-0677">Repeat</keyword>
<dbReference type="PROSITE" id="PS50172">
    <property type="entry name" value="BRCT"/>
    <property type="match status" value="2"/>
</dbReference>
<feature type="compositionally biased region" description="Pro residues" evidence="10">
    <location>
        <begin position="1446"/>
        <end position="1464"/>
    </location>
</feature>
<dbReference type="PROSITE" id="PS50089">
    <property type="entry name" value="ZF_RING_2"/>
    <property type="match status" value="1"/>
</dbReference>
<comment type="subcellular location">
    <subcellularLocation>
        <location evidence="1">Nucleus</location>
    </subcellularLocation>
</comment>
<feature type="compositionally biased region" description="Basic and acidic residues" evidence="10">
    <location>
        <begin position="1416"/>
        <end position="1431"/>
    </location>
</feature>
<feature type="compositionally biased region" description="Basic and acidic residues" evidence="10">
    <location>
        <begin position="1236"/>
        <end position="1261"/>
    </location>
</feature>
<keyword evidence="5 9" id="KW-0863">Zinc-finger</keyword>
<evidence type="ECO:0000259" key="12">
    <source>
        <dbReference type="PROSITE" id="PS50172"/>
    </source>
</evidence>
<feature type="domain" description="BRCT" evidence="12">
    <location>
        <begin position="1690"/>
        <end position="1727"/>
    </location>
</feature>
<keyword evidence="4" id="KW-0227">DNA damage</keyword>